<protein>
    <submittedName>
        <fullName evidence="1">Uncharacterized protein</fullName>
    </submittedName>
</protein>
<organism evidence="1 2">
    <name type="scientific">Vitis vinifera</name>
    <name type="common">Grape</name>
    <dbReference type="NCBI Taxonomy" id="29760"/>
    <lineage>
        <taxon>Eukaryota</taxon>
        <taxon>Viridiplantae</taxon>
        <taxon>Streptophyta</taxon>
        <taxon>Embryophyta</taxon>
        <taxon>Tracheophyta</taxon>
        <taxon>Spermatophyta</taxon>
        <taxon>Magnoliopsida</taxon>
        <taxon>eudicotyledons</taxon>
        <taxon>Gunneridae</taxon>
        <taxon>Pentapetalae</taxon>
        <taxon>rosids</taxon>
        <taxon>Vitales</taxon>
        <taxon>Vitaceae</taxon>
        <taxon>Viteae</taxon>
        <taxon>Vitis</taxon>
    </lineage>
</organism>
<dbReference type="EMBL" id="FN596506">
    <property type="protein sequence ID" value="CBI37496.3"/>
    <property type="molecule type" value="Genomic_DNA"/>
</dbReference>
<name>D7U499_VITVI</name>
<dbReference type="InParanoid" id="D7U499"/>
<proteinExistence type="predicted"/>
<evidence type="ECO:0000313" key="2">
    <source>
        <dbReference type="Proteomes" id="UP000009183"/>
    </source>
</evidence>
<accession>D7U499</accession>
<gene>
    <name evidence="1" type="ordered locus">VIT_04s0044g01830</name>
</gene>
<dbReference type="PaxDb" id="29760-VIT_04s0044g01830.t01"/>
<evidence type="ECO:0000313" key="1">
    <source>
        <dbReference type="EMBL" id="CBI37496.3"/>
    </source>
</evidence>
<sequence length="61" mass="7084">MNAETPSTFFNIFFFHSKLYHCESGSMDEQDQKYAPIKTRGLHNLYFGSLSSVACNCWNRL</sequence>
<dbReference type="AlphaFoldDB" id="D7U499"/>
<dbReference type="HOGENOM" id="CLU_2927323_0_0_1"/>
<dbReference type="Proteomes" id="UP000009183">
    <property type="component" value="Chromosome 4"/>
</dbReference>
<keyword evidence="2" id="KW-1185">Reference proteome</keyword>
<reference evidence="2" key="1">
    <citation type="journal article" date="2007" name="Nature">
        <title>The grapevine genome sequence suggests ancestral hexaploidization in major angiosperm phyla.</title>
        <authorList>
            <consortium name="The French-Italian Public Consortium for Grapevine Genome Characterization."/>
            <person name="Jaillon O."/>
            <person name="Aury J.-M."/>
            <person name="Noel B."/>
            <person name="Policriti A."/>
            <person name="Clepet C."/>
            <person name="Casagrande A."/>
            <person name="Choisne N."/>
            <person name="Aubourg S."/>
            <person name="Vitulo N."/>
            <person name="Jubin C."/>
            <person name="Vezzi A."/>
            <person name="Legeai F."/>
            <person name="Hugueney P."/>
            <person name="Dasilva C."/>
            <person name="Horner D."/>
            <person name="Mica E."/>
            <person name="Jublot D."/>
            <person name="Poulain J."/>
            <person name="Bruyere C."/>
            <person name="Billault A."/>
            <person name="Segurens B."/>
            <person name="Gouyvenoux M."/>
            <person name="Ugarte E."/>
            <person name="Cattonaro F."/>
            <person name="Anthouard V."/>
            <person name="Vico V."/>
            <person name="Del Fabbro C."/>
            <person name="Alaux M."/>
            <person name="Di Gaspero G."/>
            <person name="Dumas V."/>
            <person name="Felice N."/>
            <person name="Paillard S."/>
            <person name="Juman I."/>
            <person name="Moroldo M."/>
            <person name="Scalabrin S."/>
            <person name="Canaguier A."/>
            <person name="Le Clainche I."/>
            <person name="Malacrida G."/>
            <person name="Durand E."/>
            <person name="Pesole G."/>
            <person name="Laucou V."/>
            <person name="Chatelet P."/>
            <person name="Merdinoglu D."/>
            <person name="Delledonne M."/>
            <person name="Pezzotti M."/>
            <person name="Lecharny A."/>
            <person name="Scarpelli C."/>
            <person name="Artiguenave F."/>
            <person name="Pe M.E."/>
            <person name="Valle G."/>
            <person name="Morgante M."/>
            <person name="Caboche M."/>
            <person name="Adam-Blondon A.-F."/>
            <person name="Weissenbach J."/>
            <person name="Quetier F."/>
            <person name="Wincker P."/>
        </authorList>
    </citation>
    <scope>NUCLEOTIDE SEQUENCE [LARGE SCALE GENOMIC DNA]</scope>
    <source>
        <strain evidence="2">cv. Pinot noir / PN40024</strain>
    </source>
</reference>